<evidence type="ECO:0000259" key="2">
    <source>
        <dbReference type="Pfam" id="PF24883"/>
    </source>
</evidence>
<comment type="caution">
    <text evidence="3">The sequence shown here is derived from an EMBL/GenBank/DDBJ whole genome shotgun (WGS) entry which is preliminary data.</text>
</comment>
<protein>
    <recommendedName>
        <fullName evidence="2">Nephrocystin 3-like N-terminal domain-containing protein</fullName>
    </recommendedName>
</protein>
<dbReference type="AlphaFoldDB" id="A0A4Z1HXG5"/>
<sequence length="645" mass="73600">MAFVQESSTTFIPLANQNDILWKEAYEKFKHEDSDLYERLQTIIKYDFNVKNNVGQEQQLGALLFRKRRIMEDKQWVLYWRKKAIEFGPQFDKIVKIFKLIKPIGDTAAGLDPVHAGIPWACVWLHQNGAPAFWLRGTIGTGKTSIMSTIIESFYSDVARQDDHRMIYFYCISPTTSDDVIRSLVSQLAWTLDVNAIEASIVAMFNDAKPPNPTIPITEEWSAALLKLCQRVSKVIIVIDALDECVDFSKLLATLRKLQVKQLDGIKFVLSRRLNVDVDKAFTASEGVILTTEDTLKDMSEYIENEVKSKEEDIDCNDEETKFKWATLQLAIMFSIETQTFLPENIEIQLLNIKNRNTSLEQSLNSAYETVYLMNTKPGAYNTSVFKSVCKWLLCCKTALPADEVLRVIELSLDHDPKLQRITRSPLSTKVVLHWWFSQIDAHNYSGSMMNQIEEITDELLGNLPRSDQIVRNSFQSFDSKTVAYLMKQFSHDTLTREMVIDARPRSHEVWKVILDVKGIQFVNQEVLDSLFDNWVELKAVTFVLDSCGTEMVGSSHIELIAGSRFYTLEALNAILRIRGSLDGLITEEAVFKALQNQNFDVATFLLENAEDPPSLLTKRVKKVARHGGEAGMLVLEKFVKDTRV</sequence>
<name>A0A4Z1HXG5_9HELO</name>
<dbReference type="Proteomes" id="UP000297527">
    <property type="component" value="Unassembled WGS sequence"/>
</dbReference>
<feature type="domain" description="Nephrocystin 3-like N-terminal" evidence="2">
    <location>
        <begin position="124"/>
        <end position="271"/>
    </location>
</feature>
<reference evidence="3 4" key="1">
    <citation type="submission" date="2017-12" db="EMBL/GenBank/DDBJ databases">
        <title>Comparative genomics of Botrytis spp.</title>
        <authorList>
            <person name="Valero-Jimenez C.A."/>
            <person name="Tapia P."/>
            <person name="Veloso J."/>
            <person name="Silva-Moreno E."/>
            <person name="Staats M."/>
            <person name="Valdes J.H."/>
            <person name="Van Kan J.A.L."/>
        </authorList>
    </citation>
    <scope>NUCLEOTIDE SEQUENCE [LARGE SCALE GENOMIC DNA]</scope>
    <source>
        <strain evidence="3 4">MUCL11595</strain>
    </source>
</reference>
<accession>A0A4Z1HXG5</accession>
<keyword evidence="4" id="KW-1185">Reference proteome</keyword>
<dbReference type="PANTHER" id="PTHR10039:SF15">
    <property type="entry name" value="NACHT DOMAIN-CONTAINING PROTEIN"/>
    <property type="match status" value="1"/>
</dbReference>
<dbReference type="Pfam" id="PF24883">
    <property type="entry name" value="NPHP3_N"/>
    <property type="match status" value="1"/>
</dbReference>
<proteinExistence type="predicted"/>
<evidence type="ECO:0000313" key="4">
    <source>
        <dbReference type="Proteomes" id="UP000297527"/>
    </source>
</evidence>
<dbReference type="OrthoDB" id="7464126at2759"/>
<gene>
    <name evidence="3" type="ORF">BCON_0166g00070</name>
</gene>
<dbReference type="PANTHER" id="PTHR10039">
    <property type="entry name" value="AMELOGENIN"/>
    <property type="match status" value="1"/>
</dbReference>
<evidence type="ECO:0000313" key="3">
    <source>
        <dbReference type="EMBL" id="TGO51220.1"/>
    </source>
</evidence>
<dbReference type="Gene3D" id="3.40.50.300">
    <property type="entry name" value="P-loop containing nucleotide triphosphate hydrolases"/>
    <property type="match status" value="1"/>
</dbReference>
<evidence type="ECO:0000256" key="1">
    <source>
        <dbReference type="ARBA" id="ARBA00022737"/>
    </source>
</evidence>
<dbReference type="EMBL" id="PQXN01000166">
    <property type="protein sequence ID" value="TGO51220.1"/>
    <property type="molecule type" value="Genomic_DNA"/>
</dbReference>
<dbReference type="InterPro" id="IPR027417">
    <property type="entry name" value="P-loop_NTPase"/>
</dbReference>
<dbReference type="SUPFAM" id="SSF52540">
    <property type="entry name" value="P-loop containing nucleoside triphosphate hydrolases"/>
    <property type="match status" value="1"/>
</dbReference>
<organism evidence="3 4">
    <name type="scientific">Botryotinia convoluta</name>
    <dbReference type="NCBI Taxonomy" id="54673"/>
    <lineage>
        <taxon>Eukaryota</taxon>
        <taxon>Fungi</taxon>
        <taxon>Dikarya</taxon>
        <taxon>Ascomycota</taxon>
        <taxon>Pezizomycotina</taxon>
        <taxon>Leotiomycetes</taxon>
        <taxon>Helotiales</taxon>
        <taxon>Sclerotiniaceae</taxon>
        <taxon>Botryotinia</taxon>
    </lineage>
</organism>
<keyword evidence="1" id="KW-0677">Repeat</keyword>
<dbReference type="InterPro" id="IPR056884">
    <property type="entry name" value="NPHP3-like_N"/>
</dbReference>